<comment type="cofactor">
    <cofactor evidence="1">
        <name>Ca(2+)</name>
        <dbReference type="ChEBI" id="CHEBI:29108"/>
    </cofactor>
</comment>
<dbReference type="PRINTS" id="PR00723">
    <property type="entry name" value="SUBTILISIN"/>
</dbReference>
<comment type="caution">
    <text evidence="13">The sequence shown here is derived from an EMBL/GenBank/DDBJ whole genome shotgun (WGS) entry which is preliminary data.</text>
</comment>
<comment type="similarity">
    <text evidence="3 9">Belongs to the peptidase S8 family.</text>
</comment>
<dbReference type="Pfam" id="PF00082">
    <property type="entry name" value="Peptidase_S8"/>
    <property type="match status" value="1"/>
</dbReference>
<dbReference type="PROSITE" id="PS00138">
    <property type="entry name" value="SUBTILASE_SER"/>
    <property type="match status" value="1"/>
</dbReference>
<evidence type="ECO:0000256" key="4">
    <source>
        <dbReference type="ARBA" id="ARBA00022525"/>
    </source>
</evidence>
<dbReference type="InterPro" id="IPR000209">
    <property type="entry name" value="Peptidase_S8/S53_dom"/>
</dbReference>
<name>A0A940NIW8_9BACI</name>
<dbReference type="PROSITE" id="PS51892">
    <property type="entry name" value="SUBTILASE"/>
    <property type="match status" value="1"/>
</dbReference>
<feature type="signal peptide" evidence="11">
    <location>
        <begin position="1"/>
        <end position="25"/>
    </location>
</feature>
<evidence type="ECO:0000256" key="9">
    <source>
        <dbReference type="PROSITE-ProRule" id="PRU01240"/>
    </source>
</evidence>
<dbReference type="InterPro" id="IPR034084">
    <property type="entry name" value="Thermitase-like_dom"/>
</dbReference>
<evidence type="ECO:0000256" key="7">
    <source>
        <dbReference type="ARBA" id="ARBA00022825"/>
    </source>
</evidence>
<sequence>MKKLLIFTAAFSLATSLLSSSLAGATTNKQTIPNKKVSPFSGKIASILKKPMPLSFSNERQEINENTYVVKYNGEFSSSLHKHAGMSIVKSFPSLHYDIVKLQPGKKLQGALNVYDQSNAVTSVSPSILYKPFAISDPNPKENEAYYLSQLQIASAQKLVQKQNITVAVIDQGVDTQHPDLAGRILSTYDVVNPANKGSRDFHGTHVAGIIAADKDNGIGAYGINPNAKIMSVNVFDGNDYTSDYTIAQGILYAVDHGAKVINMSLGGTLYSQLLDDTIQYAISKGVVVVAAAGNSGTNEYSYPASYDGVISVGATNAQKKLASFSTYGPGVDVVAPGENIYSTIYHPTIGSTYYYLSGTSMAAPIVSGVASLLKTKYPNLTSYDVEQILEDTATDLGPKGYDIKYGYGLINPVKALKYDISKLQKYNKASSNTILSSATPLSLSDQGISSVNGSIKKEHQIDRFKLPVNAGDDVGLSLSKAKDYDQKLVIHFYDQTNKEVKKPVVIDDVLAGQDEGTVYRALKDGTIVLEVMDKNTRYSSSDTYTLKVKKSVEQDPTDATQQNPMAVSELPFSTQGKTIDLFNKDSRGARYFAYKATQDESLLLSLNAIPGLNTSINVYTKEQWDKFTSSPNTRQPLPLYSIDRNGTSESEKGAVPVKKDTDYVFEVSSTPSTVFTLPKYDNQPDDNSSAIPATLDPISFQISELSLPPDEDGLTNTATKMDVTSGKLDPLYDATPIDENTVGMDSDAVKDILNKAIQLPYHSKKTAYIQSDNDVDWYTYTPTQDELSQFTLNGAKDQLLNAQIYQYNKDDQMFEYITSSYKYFPDGTYGETNQDVIATLEKNKTYYIRIASFNGVTDSPYTLSAKTIAPVQKDALEPNNSFESATNLGDYKEVSGNFSTSDDVDYYYYKNTGKTDVLKGFEFITFGLDSDETGKIPKMLTDDTLINITVYEDTNGNKKLDPEEEEKATYYGNYGDFTKGSFVAKPKRGYFFEISNGYKEIPNIHSYAFRIYSMNRVDEDAKATYKNGIPSIRLPLKNVNKTTLVGTGYLNAGVAGGDKDFFTLTNEINRTINFSLTMPTPGMNGKVTFYDAKGKLIQAFDRYTANDDEVGSIYLKKGTYFIKVEDVNGQSDYDPYELDIKK</sequence>
<feature type="domain" description="Peptidase S8/S53" evidence="12">
    <location>
        <begin position="163"/>
        <end position="409"/>
    </location>
</feature>
<dbReference type="InterPro" id="IPR023828">
    <property type="entry name" value="Peptidase_S8_Ser-AS"/>
</dbReference>
<evidence type="ECO:0000256" key="5">
    <source>
        <dbReference type="ARBA" id="ARBA00022670"/>
    </source>
</evidence>
<reference evidence="13" key="1">
    <citation type="submission" date="2021-04" db="EMBL/GenBank/DDBJ databases">
        <title>Genome seq and assembly of Bacillus sp.</title>
        <authorList>
            <person name="Chhetri G."/>
        </authorList>
    </citation>
    <scope>NUCLEOTIDE SEQUENCE</scope>
    <source>
        <strain evidence="13">RG28</strain>
    </source>
</reference>
<dbReference type="GO" id="GO:0004252">
    <property type="term" value="F:serine-type endopeptidase activity"/>
    <property type="evidence" value="ECO:0007669"/>
    <property type="project" value="UniProtKB-UniRule"/>
</dbReference>
<dbReference type="SUPFAM" id="SSF52743">
    <property type="entry name" value="Subtilisin-like"/>
    <property type="match status" value="1"/>
</dbReference>
<evidence type="ECO:0000256" key="6">
    <source>
        <dbReference type="ARBA" id="ARBA00022801"/>
    </source>
</evidence>
<dbReference type="InterPro" id="IPR022398">
    <property type="entry name" value="Peptidase_S8_His-AS"/>
</dbReference>
<keyword evidence="5 9" id="KW-0645">Protease</keyword>
<evidence type="ECO:0000259" key="12">
    <source>
        <dbReference type="Pfam" id="PF00082"/>
    </source>
</evidence>
<dbReference type="RefSeq" id="WP_209404462.1">
    <property type="nucleotide sequence ID" value="NZ_JAGIYQ010000004.1"/>
</dbReference>
<keyword evidence="6 9" id="KW-0378">Hydrolase</keyword>
<feature type="active site" description="Charge relay system" evidence="9">
    <location>
        <position position="171"/>
    </location>
</feature>
<dbReference type="SUPFAM" id="SSF89260">
    <property type="entry name" value="Collagen-binding domain"/>
    <property type="match status" value="1"/>
</dbReference>
<dbReference type="InterPro" id="IPR050131">
    <property type="entry name" value="Peptidase_S8_subtilisin-like"/>
</dbReference>
<comment type="subcellular location">
    <subcellularLocation>
        <location evidence="2">Secreted</location>
    </subcellularLocation>
</comment>
<proteinExistence type="inferred from homology"/>
<dbReference type="InterPro" id="IPR036852">
    <property type="entry name" value="Peptidase_S8/S53_dom_sf"/>
</dbReference>
<accession>A0A940NIW8</accession>
<keyword evidence="14" id="KW-1185">Reference proteome</keyword>
<evidence type="ECO:0000256" key="1">
    <source>
        <dbReference type="ARBA" id="ARBA00001913"/>
    </source>
</evidence>
<dbReference type="InterPro" id="IPR015500">
    <property type="entry name" value="Peptidase_S8_subtilisin-rel"/>
</dbReference>
<dbReference type="EMBL" id="JAGIYQ010000004">
    <property type="protein sequence ID" value="MBP0725185.1"/>
    <property type="molecule type" value="Genomic_DNA"/>
</dbReference>
<feature type="active site" description="Charge relay system" evidence="9">
    <location>
        <position position="203"/>
    </location>
</feature>
<evidence type="ECO:0000256" key="10">
    <source>
        <dbReference type="SAM" id="MobiDB-lite"/>
    </source>
</evidence>
<evidence type="ECO:0000256" key="3">
    <source>
        <dbReference type="ARBA" id="ARBA00011073"/>
    </source>
</evidence>
<dbReference type="Gene3D" id="3.40.50.200">
    <property type="entry name" value="Peptidase S8/S53 domain"/>
    <property type="match status" value="1"/>
</dbReference>
<dbReference type="Gene3D" id="2.60.120.380">
    <property type="match status" value="4"/>
</dbReference>
<organism evidence="13 14">
    <name type="scientific">Gottfriedia endophytica</name>
    <dbReference type="NCBI Taxonomy" id="2820819"/>
    <lineage>
        <taxon>Bacteria</taxon>
        <taxon>Bacillati</taxon>
        <taxon>Bacillota</taxon>
        <taxon>Bacilli</taxon>
        <taxon>Bacillales</taxon>
        <taxon>Bacillaceae</taxon>
        <taxon>Gottfriedia</taxon>
    </lineage>
</organism>
<feature type="active site" description="Charge relay system" evidence="9">
    <location>
        <position position="361"/>
    </location>
</feature>
<keyword evidence="7 9" id="KW-0720">Serine protease</keyword>
<dbReference type="Proteomes" id="UP000682134">
    <property type="component" value="Unassembled WGS sequence"/>
</dbReference>
<gene>
    <name evidence="13" type="ORF">J5Y03_08260</name>
</gene>
<keyword evidence="8" id="KW-0106">Calcium</keyword>
<evidence type="ECO:0000256" key="8">
    <source>
        <dbReference type="ARBA" id="ARBA00022837"/>
    </source>
</evidence>
<dbReference type="GO" id="GO:0005576">
    <property type="term" value="C:extracellular region"/>
    <property type="evidence" value="ECO:0007669"/>
    <property type="project" value="UniProtKB-SubCell"/>
</dbReference>
<dbReference type="GO" id="GO:0006508">
    <property type="term" value="P:proteolysis"/>
    <property type="evidence" value="ECO:0007669"/>
    <property type="project" value="UniProtKB-KW"/>
</dbReference>
<evidence type="ECO:0000256" key="2">
    <source>
        <dbReference type="ARBA" id="ARBA00004613"/>
    </source>
</evidence>
<dbReference type="PROSITE" id="PS00137">
    <property type="entry name" value="SUBTILASE_HIS"/>
    <property type="match status" value="1"/>
</dbReference>
<evidence type="ECO:0000313" key="14">
    <source>
        <dbReference type="Proteomes" id="UP000682134"/>
    </source>
</evidence>
<keyword evidence="11" id="KW-0732">Signal</keyword>
<protein>
    <submittedName>
        <fullName evidence="13">Peptidase S8</fullName>
    </submittedName>
</protein>
<keyword evidence="4" id="KW-0964">Secreted</keyword>
<dbReference type="CDD" id="cd07484">
    <property type="entry name" value="Peptidases_S8_Thermitase_like"/>
    <property type="match status" value="1"/>
</dbReference>
<dbReference type="AlphaFoldDB" id="A0A940NIW8"/>
<evidence type="ECO:0000313" key="13">
    <source>
        <dbReference type="EMBL" id="MBP0725185.1"/>
    </source>
</evidence>
<dbReference type="PANTHER" id="PTHR43806:SF11">
    <property type="entry name" value="CEREVISIN-RELATED"/>
    <property type="match status" value="1"/>
</dbReference>
<feature type="region of interest" description="Disordered" evidence="10">
    <location>
        <begin position="628"/>
        <end position="655"/>
    </location>
</feature>
<evidence type="ECO:0000256" key="11">
    <source>
        <dbReference type="SAM" id="SignalP"/>
    </source>
</evidence>
<dbReference type="PANTHER" id="PTHR43806">
    <property type="entry name" value="PEPTIDASE S8"/>
    <property type="match status" value="1"/>
</dbReference>
<feature type="chain" id="PRO_5037290371" evidence="11">
    <location>
        <begin position="26"/>
        <end position="1143"/>
    </location>
</feature>